<proteinExistence type="predicted"/>
<dbReference type="PATRIC" id="fig|699431.3.peg.1788"/>
<dbReference type="AlphaFoldDB" id="A0A0P7GQP5"/>
<evidence type="ECO:0000256" key="1">
    <source>
        <dbReference type="SAM" id="Phobius"/>
    </source>
</evidence>
<dbReference type="EMBL" id="LGUC01000001">
    <property type="protein sequence ID" value="KPN31006.1"/>
    <property type="molecule type" value="Genomic_DNA"/>
</dbReference>
<comment type="caution">
    <text evidence="2">The sequence shown here is derived from an EMBL/GenBank/DDBJ whole genome shotgun (WGS) entry which is preliminary data.</text>
</comment>
<keyword evidence="1" id="KW-1133">Transmembrane helix</keyword>
<dbReference type="STRING" id="699431.SY89_01748"/>
<keyword evidence="1" id="KW-0472">Membrane</keyword>
<dbReference type="Proteomes" id="UP000050535">
    <property type="component" value="Unassembled WGS sequence"/>
</dbReference>
<sequence>MLALVGSDLLNLVYSALRNPTITASGRSRFVTPWWADIAIQGHAIGLLVGVVLAAVVLRHRDGATPSPTRLWTGGVLLAASQSLWAVYWYRGGTEYVLYRAAGLGLVALAATAIVVAVAGPDWSPFSGTARTRHQIATSRGSGTSRCDNWASSPS</sequence>
<organism evidence="2 3">
    <name type="scientific">Halolamina pelagica</name>
    <dbReference type="NCBI Taxonomy" id="699431"/>
    <lineage>
        <taxon>Archaea</taxon>
        <taxon>Methanobacteriati</taxon>
        <taxon>Methanobacteriota</taxon>
        <taxon>Stenosarchaea group</taxon>
        <taxon>Halobacteria</taxon>
        <taxon>Halobacteriales</taxon>
        <taxon>Haloferacaceae</taxon>
    </lineage>
</organism>
<protein>
    <submittedName>
        <fullName evidence="2">Uncharacterized protein</fullName>
    </submittedName>
</protein>
<gene>
    <name evidence="2" type="ORF">SY89_01748</name>
</gene>
<keyword evidence="3" id="KW-1185">Reference proteome</keyword>
<keyword evidence="1" id="KW-0812">Transmembrane</keyword>
<evidence type="ECO:0000313" key="2">
    <source>
        <dbReference type="EMBL" id="KPN31006.1"/>
    </source>
</evidence>
<feature type="transmembrane region" description="Helical" evidence="1">
    <location>
        <begin position="96"/>
        <end position="119"/>
    </location>
</feature>
<reference evidence="3" key="1">
    <citation type="submission" date="2013-11" db="EMBL/GenBank/DDBJ databases">
        <authorList>
            <person name="Hoang H.T."/>
            <person name="Killian M.L."/>
            <person name="Madson D.M."/>
            <person name="Arruda P.H.E."/>
            <person name="Sun D."/>
            <person name="Schwartz K.J."/>
            <person name="Yoon K."/>
        </authorList>
    </citation>
    <scope>NUCLEOTIDE SEQUENCE [LARGE SCALE GENOMIC DNA]</scope>
    <source>
        <strain evidence="3">CDK2</strain>
    </source>
</reference>
<name>A0A0P7GQP5_9EURY</name>
<feature type="transmembrane region" description="Helical" evidence="1">
    <location>
        <begin position="38"/>
        <end position="58"/>
    </location>
</feature>
<accession>A0A0P7GQP5</accession>
<evidence type="ECO:0000313" key="3">
    <source>
        <dbReference type="Proteomes" id="UP000050535"/>
    </source>
</evidence>